<dbReference type="InterPro" id="IPR005653">
    <property type="entry name" value="OstA-like_N"/>
</dbReference>
<feature type="domain" description="Organic solvent tolerance-like N-terminal" evidence="1">
    <location>
        <begin position="15"/>
        <end position="141"/>
    </location>
</feature>
<dbReference type="Proteomes" id="UP000885826">
    <property type="component" value="Unassembled WGS sequence"/>
</dbReference>
<reference evidence="2" key="1">
    <citation type="journal article" date="2020" name="mSystems">
        <title>Genome- and Community-Level Interaction Insights into Carbon Utilization and Element Cycling Functions of Hydrothermarchaeota in Hydrothermal Sediment.</title>
        <authorList>
            <person name="Zhou Z."/>
            <person name="Liu Y."/>
            <person name="Xu W."/>
            <person name="Pan J."/>
            <person name="Luo Z.H."/>
            <person name="Li M."/>
        </authorList>
    </citation>
    <scope>NUCLEOTIDE SEQUENCE</scope>
    <source>
        <strain evidence="2">HyVt-388</strain>
    </source>
</reference>
<sequence length="298" mass="34168">MIFLLLLFHLTPFSADRVEIIKEDNESIVHLVGNVVFEDTVTRITCREAHLYESRNYVLLQGDVDISDKNGVIQSSSARYDFKERKGYLSGGVSLETKNDELIHSDSLYYDGAAGLIEFFGEIKLEDRKNDLIGYGNRGAYDLKNDEGYLLGEPRLEILREEKEPIKINAREFRLDSGDNLFQGIDSVVTIIDSITVYCDTMYYNLKEHSGRMVKPCVFEKKNELYGETGEFRMKSQKLDFFSVENGWSKYYTEEGTKNVVEGERIRILFKEDRASKIIVEGKPKGVLTLRAEEDAVD</sequence>
<evidence type="ECO:0000313" key="3">
    <source>
        <dbReference type="Proteomes" id="UP000885826"/>
    </source>
</evidence>
<name>A0A9C9EK77_UNCW3</name>
<evidence type="ECO:0000313" key="2">
    <source>
        <dbReference type="EMBL" id="HEC77543.1"/>
    </source>
</evidence>
<organism evidence="2 3">
    <name type="scientific">candidate division WOR-3 bacterium</name>
    <dbReference type="NCBI Taxonomy" id="2052148"/>
    <lineage>
        <taxon>Bacteria</taxon>
        <taxon>Bacteria division WOR-3</taxon>
    </lineage>
</organism>
<accession>A0A9C9EK77</accession>
<gene>
    <name evidence="2" type="ORF">ENI34_00185</name>
</gene>
<proteinExistence type="predicted"/>
<dbReference type="Pfam" id="PF13100">
    <property type="entry name" value="OstA_2"/>
    <property type="match status" value="1"/>
</dbReference>
<protein>
    <recommendedName>
        <fullName evidence="1">Organic solvent tolerance-like N-terminal domain-containing protein</fullName>
    </recommendedName>
</protein>
<comment type="caution">
    <text evidence="2">The sequence shown here is derived from an EMBL/GenBank/DDBJ whole genome shotgun (WGS) entry which is preliminary data.</text>
</comment>
<evidence type="ECO:0000259" key="1">
    <source>
        <dbReference type="Pfam" id="PF13100"/>
    </source>
</evidence>
<dbReference type="EMBL" id="DRIG01000003">
    <property type="protein sequence ID" value="HEC77543.1"/>
    <property type="molecule type" value="Genomic_DNA"/>
</dbReference>
<dbReference type="Gene3D" id="2.60.450.10">
    <property type="entry name" value="Lipopolysaccharide (LPS) transport protein A like domain"/>
    <property type="match status" value="2"/>
</dbReference>
<dbReference type="AlphaFoldDB" id="A0A9C9EK77"/>